<dbReference type="AlphaFoldDB" id="A0A7I7QRM9"/>
<sequence>MVVYRPERVDDLSLTWNLRARFAHPNKLPLCIPLNDTTRNDIKFLRDSLEARHFFGFEDNFAVTSFSIPADELRSICEGFNVDIVDPWELFAEVYGGCVASTEMVHFENGRATIACFSPTDIESLGQSYLGTSHATWLTLTATIARRRLPPSKTMRRSRWGDPGYLHGDIVHVGKLDEFRTVRHPSGMEVLRALSLDHSMVARVSTPGKAAENLMRAAGGELTMFAYPGVTTLFNKLTRRGHSSLVKRRLNQFLEGSNIVADSDKYDVLASRLDEALGTPEIDEVAYLNFNAVARELGIGVKPTAAWLDWAVIHRIVLRGIEARCKNCKHAQWRPLQDAIPDLICHGCGLVIDTPFGSQKIDYQYRASEVLLRAMEHDTLPSILAIRHIVGMLDSSRSGAIFGAYPGVELLEPNGKLVCAEFDTVVILASGKWVVGECKTRQRGLTDSELRKLWVAADRVGVPTTFAATLDAGHICEEPWRRTMDDNGRPHFGLTASHLYDLAQFPPLGNDDFFSWRDRVTRFPLLPDAELTEEEFMAKGFENYLLARTVDSDHRTRAHWDVAD</sequence>
<reference evidence="1 2" key="1">
    <citation type="journal article" date="2019" name="Emerg. Microbes Infect.">
        <title>Comprehensive subspecies identification of 175 nontuberculous mycobacteria species based on 7547 genomic profiles.</title>
        <authorList>
            <person name="Matsumoto Y."/>
            <person name="Kinjo T."/>
            <person name="Motooka D."/>
            <person name="Nabeya D."/>
            <person name="Jung N."/>
            <person name="Uechi K."/>
            <person name="Horii T."/>
            <person name="Iida T."/>
            <person name="Fujita J."/>
            <person name="Nakamura S."/>
        </authorList>
    </citation>
    <scope>NUCLEOTIDE SEQUENCE [LARGE SCALE GENOMIC DNA]</scope>
    <source>
        <strain evidence="1 2">JCM 17899</strain>
    </source>
</reference>
<gene>
    <name evidence="1" type="ORF">MSEDJ_29780</name>
</gene>
<evidence type="ECO:0000313" key="1">
    <source>
        <dbReference type="EMBL" id="BBY28882.1"/>
    </source>
</evidence>
<keyword evidence="2" id="KW-1185">Reference proteome</keyword>
<dbReference type="Proteomes" id="UP000467193">
    <property type="component" value="Chromosome"/>
</dbReference>
<dbReference type="KEGG" id="msei:MSEDJ_29780"/>
<organism evidence="1 2">
    <name type="scientific">Mycolicibacterium sediminis</name>
    <dbReference type="NCBI Taxonomy" id="1286180"/>
    <lineage>
        <taxon>Bacteria</taxon>
        <taxon>Bacillati</taxon>
        <taxon>Actinomycetota</taxon>
        <taxon>Actinomycetes</taxon>
        <taxon>Mycobacteriales</taxon>
        <taxon>Mycobacteriaceae</taxon>
        <taxon>Mycolicibacterium</taxon>
    </lineage>
</organism>
<name>A0A7I7QRM9_9MYCO</name>
<accession>A0A7I7QRM9</accession>
<proteinExistence type="predicted"/>
<protein>
    <submittedName>
        <fullName evidence="1">Uncharacterized protein</fullName>
    </submittedName>
</protein>
<evidence type="ECO:0000313" key="2">
    <source>
        <dbReference type="Proteomes" id="UP000467193"/>
    </source>
</evidence>
<dbReference type="EMBL" id="AP022588">
    <property type="protein sequence ID" value="BBY28882.1"/>
    <property type="molecule type" value="Genomic_DNA"/>
</dbReference>